<dbReference type="AlphaFoldDB" id="A0A4Y2K6U3"/>
<reference evidence="1 2" key="1">
    <citation type="journal article" date="2019" name="Sci. Rep.">
        <title>Orb-weaving spider Araneus ventricosus genome elucidates the spidroin gene catalogue.</title>
        <authorList>
            <person name="Kono N."/>
            <person name="Nakamura H."/>
            <person name="Ohtoshi R."/>
            <person name="Moran D.A.P."/>
            <person name="Shinohara A."/>
            <person name="Yoshida Y."/>
            <person name="Fujiwara M."/>
            <person name="Mori M."/>
            <person name="Tomita M."/>
            <person name="Arakawa K."/>
        </authorList>
    </citation>
    <scope>NUCLEOTIDE SEQUENCE [LARGE SCALE GENOMIC DNA]</scope>
</reference>
<name>A0A4Y2K6U3_ARAVE</name>
<evidence type="ECO:0000313" key="2">
    <source>
        <dbReference type="Proteomes" id="UP000499080"/>
    </source>
</evidence>
<dbReference type="Gene3D" id="3.80.10.10">
    <property type="entry name" value="Ribonuclease Inhibitor"/>
    <property type="match status" value="1"/>
</dbReference>
<organism evidence="1 2">
    <name type="scientific">Araneus ventricosus</name>
    <name type="common">Orbweaver spider</name>
    <name type="synonym">Epeira ventricosa</name>
    <dbReference type="NCBI Taxonomy" id="182803"/>
    <lineage>
        <taxon>Eukaryota</taxon>
        <taxon>Metazoa</taxon>
        <taxon>Ecdysozoa</taxon>
        <taxon>Arthropoda</taxon>
        <taxon>Chelicerata</taxon>
        <taxon>Arachnida</taxon>
        <taxon>Araneae</taxon>
        <taxon>Araneomorphae</taxon>
        <taxon>Entelegynae</taxon>
        <taxon>Araneoidea</taxon>
        <taxon>Araneidae</taxon>
        <taxon>Araneus</taxon>
    </lineage>
</organism>
<dbReference type="InterPro" id="IPR032675">
    <property type="entry name" value="LRR_dom_sf"/>
</dbReference>
<dbReference type="Proteomes" id="UP000499080">
    <property type="component" value="Unassembled WGS sequence"/>
</dbReference>
<gene>
    <name evidence="1" type="ORF">AVEN_103888_1</name>
</gene>
<sequence length="181" mass="21020">MNVGPYQIWAKSTLTDYHDLAIAYSVQPTLQRRGYQNFGSFTKPLVRFCKEANRASHFTGAYKAILHASYHMRAVILLFSPHEELYCLSLIKTMEWSLPKLSKYFSKRCYPTWIKKFKPIVNSRTNDYQPGNPIVCNCDVKWITNSGKLSIKRIIGTCAEPESFKGRLLESLTDEDFRYCR</sequence>
<keyword evidence="2" id="KW-1185">Reference proteome</keyword>
<evidence type="ECO:0000313" key="1">
    <source>
        <dbReference type="EMBL" id="GBM97475.1"/>
    </source>
</evidence>
<accession>A0A4Y2K6U3</accession>
<dbReference type="EMBL" id="BGPR01004237">
    <property type="protein sequence ID" value="GBM97475.1"/>
    <property type="molecule type" value="Genomic_DNA"/>
</dbReference>
<proteinExistence type="predicted"/>
<protein>
    <submittedName>
        <fullName evidence="1">Uncharacterized protein</fullName>
    </submittedName>
</protein>
<comment type="caution">
    <text evidence="1">The sequence shown here is derived from an EMBL/GenBank/DDBJ whole genome shotgun (WGS) entry which is preliminary data.</text>
</comment>